<dbReference type="Proteomes" id="UP000789759">
    <property type="component" value="Unassembled WGS sequence"/>
</dbReference>
<evidence type="ECO:0000313" key="2">
    <source>
        <dbReference type="Proteomes" id="UP000789759"/>
    </source>
</evidence>
<comment type="caution">
    <text evidence="1">The sequence shown here is derived from an EMBL/GenBank/DDBJ whole genome shotgun (WGS) entry which is preliminary data.</text>
</comment>
<gene>
    <name evidence="1" type="ORF">CPELLU_LOCUS7702</name>
</gene>
<proteinExistence type="predicted"/>
<organism evidence="1 2">
    <name type="scientific">Cetraspora pellucida</name>
    <dbReference type="NCBI Taxonomy" id="1433469"/>
    <lineage>
        <taxon>Eukaryota</taxon>
        <taxon>Fungi</taxon>
        <taxon>Fungi incertae sedis</taxon>
        <taxon>Mucoromycota</taxon>
        <taxon>Glomeromycotina</taxon>
        <taxon>Glomeromycetes</taxon>
        <taxon>Diversisporales</taxon>
        <taxon>Gigasporaceae</taxon>
        <taxon>Cetraspora</taxon>
    </lineage>
</organism>
<evidence type="ECO:0000313" key="1">
    <source>
        <dbReference type="EMBL" id="CAG8616418.1"/>
    </source>
</evidence>
<dbReference type="OrthoDB" id="2444054at2759"/>
<reference evidence="1" key="1">
    <citation type="submission" date="2021-06" db="EMBL/GenBank/DDBJ databases">
        <authorList>
            <person name="Kallberg Y."/>
            <person name="Tangrot J."/>
            <person name="Rosling A."/>
        </authorList>
    </citation>
    <scope>NUCLEOTIDE SEQUENCE</scope>
    <source>
        <strain evidence="1">FL966</strain>
    </source>
</reference>
<name>A0A9N9CV98_9GLOM</name>
<dbReference type="AlphaFoldDB" id="A0A9N9CV98"/>
<accession>A0A9N9CV98</accession>
<protein>
    <submittedName>
        <fullName evidence="1">6407_t:CDS:1</fullName>
    </submittedName>
</protein>
<sequence>MIKYSYNRLLRIIIRNYQIADIKLAHKILHIYSNQFEIDLITKEFIQKNAVFI</sequence>
<dbReference type="EMBL" id="CAJVQA010005253">
    <property type="protein sequence ID" value="CAG8616418.1"/>
    <property type="molecule type" value="Genomic_DNA"/>
</dbReference>
<keyword evidence="2" id="KW-1185">Reference proteome</keyword>